<organism evidence="2 3">
    <name type="scientific">Dibothriocephalus latus</name>
    <name type="common">Fish tapeworm</name>
    <name type="synonym">Diphyllobothrium latum</name>
    <dbReference type="NCBI Taxonomy" id="60516"/>
    <lineage>
        <taxon>Eukaryota</taxon>
        <taxon>Metazoa</taxon>
        <taxon>Spiralia</taxon>
        <taxon>Lophotrochozoa</taxon>
        <taxon>Platyhelminthes</taxon>
        <taxon>Cestoda</taxon>
        <taxon>Eucestoda</taxon>
        <taxon>Diphyllobothriidea</taxon>
        <taxon>Diphyllobothriidae</taxon>
        <taxon>Dibothriocephalus</taxon>
    </lineage>
</organism>
<gene>
    <name evidence="2" type="ORF">DILT_LOCUS8363</name>
</gene>
<dbReference type="AlphaFoldDB" id="A0A3P7NW48"/>
<feature type="region of interest" description="Disordered" evidence="1">
    <location>
        <begin position="28"/>
        <end position="55"/>
    </location>
</feature>
<dbReference type="OrthoDB" id="29646at2759"/>
<proteinExistence type="predicted"/>
<keyword evidence="3" id="KW-1185">Reference proteome</keyword>
<evidence type="ECO:0000313" key="3">
    <source>
        <dbReference type="Proteomes" id="UP000281553"/>
    </source>
</evidence>
<name>A0A3P7NW48_DIBLA</name>
<reference evidence="2 3" key="1">
    <citation type="submission" date="2018-11" db="EMBL/GenBank/DDBJ databases">
        <authorList>
            <consortium name="Pathogen Informatics"/>
        </authorList>
    </citation>
    <scope>NUCLEOTIDE SEQUENCE [LARGE SCALE GENOMIC DNA]</scope>
</reference>
<protein>
    <submittedName>
        <fullName evidence="2">Uncharacterized protein</fullName>
    </submittedName>
</protein>
<dbReference type="Proteomes" id="UP000281553">
    <property type="component" value="Unassembled WGS sequence"/>
</dbReference>
<feature type="compositionally biased region" description="Basic and acidic residues" evidence="1">
    <location>
        <begin position="28"/>
        <end position="46"/>
    </location>
</feature>
<sequence length="55" mass="6284">MAEYLETLHKQFEEKGRELQAYKEENKIKIAGEDERNSGEQKKEEPASSSGVLVT</sequence>
<accession>A0A3P7NW48</accession>
<evidence type="ECO:0000313" key="2">
    <source>
        <dbReference type="EMBL" id="VDN12532.1"/>
    </source>
</evidence>
<evidence type="ECO:0000256" key="1">
    <source>
        <dbReference type="SAM" id="MobiDB-lite"/>
    </source>
</evidence>
<dbReference type="EMBL" id="UYRU01054121">
    <property type="protein sequence ID" value="VDN12532.1"/>
    <property type="molecule type" value="Genomic_DNA"/>
</dbReference>